<dbReference type="EMBL" id="JABCKV010000017">
    <property type="protein sequence ID" value="KAG5646745.1"/>
    <property type="molecule type" value="Genomic_DNA"/>
</dbReference>
<reference evidence="2" key="1">
    <citation type="submission" date="2020-07" db="EMBL/GenBank/DDBJ databases">
        <authorList>
            <person name="Nieuwenhuis M."/>
            <person name="Van De Peppel L.J.J."/>
        </authorList>
    </citation>
    <scope>NUCLEOTIDE SEQUENCE</scope>
    <source>
        <strain evidence="2">AP01</strain>
        <tissue evidence="2">Mycelium</tissue>
    </source>
</reference>
<dbReference type="OrthoDB" id="6247875at2759"/>
<comment type="caution">
    <text evidence="2">The sequence shown here is derived from an EMBL/GenBank/DDBJ whole genome shotgun (WGS) entry which is preliminary data.</text>
</comment>
<accession>A0A9P7GCD3</accession>
<organism evidence="2 3">
    <name type="scientific">Asterophora parasitica</name>
    <dbReference type="NCBI Taxonomy" id="117018"/>
    <lineage>
        <taxon>Eukaryota</taxon>
        <taxon>Fungi</taxon>
        <taxon>Dikarya</taxon>
        <taxon>Basidiomycota</taxon>
        <taxon>Agaricomycotina</taxon>
        <taxon>Agaricomycetes</taxon>
        <taxon>Agaricomycetidae</taxon>
        <taxon>Agaricales</taxon>
        <taxon>Tricholomatineae</taxon>
        <taxon>Lyophyllaceae</taxon>
        <taxon>Asterophora</taxon>
    </lineage>
</organism>
<evidence type="ECO:0000313" key="2">
    <source>
        <dbReference type="EMBL" id="KAG5646745.1"/>
    </source>
</evidence>
<evidence type="ECO:0000313" key="3">
    <source>
        <dbReference type="Proteomes" id="UP000775547"/>
    </source>
</evidence>
<dbReference type="AlphaFoldDB" id="A0A9P7GCD3"/>
<dbReference type="Proteomes" id="UP000775547">
    <property type="component" value="Unassembled WGS sequence"/>
</dbReference>
<protein>
    <recommendedName>
        <fullName evidence="4">HMG box domain-containing protein</fullName>
    </recommendedName>
</protein>
<dbReference type="Gene3D" id="1.10.30.10">
    <property type="entry name" value="High mobility group box domain"/>
    <property type="match status" value="1"/>
</dbReference>
<proteinExistence type="predicted"/>
<feature type="region of interest" description="Disordered" evidence="1">
    <location>
        <begin position="134"/>
        <end position="163"/>
    </location>
</feature>
<evidence type="ECO:0000256" key="1">
    <source>
        <dbReference type="SAM" id="MobiDB-lite"/>
    </source>
</evidence>
<evidence type="ECO:0008006" key="4">
    <source>
        <dbReference type="Google" id="ProtNLM"/>
    </source>
</evidence>
<dbReference type="CDD" id="cd01389">
    <property type="entry name" value="HMG-box_ROX1-like"/>
    <property type="match status" value="1"/>
</dbReference>
<sequence>MPAFRNVQSRRSSGRIWNKAPIAYDEYGWETDPATLVFSRSQMISSPHSTATSPSTASVDSDFEAPVPVRKNKGKGKATGPGHVPRPKNAFIFFRSYFYQTLGGNDQNQISVAAGKAWKALPLEEKRLHQINHPDYTYAPGFKGGAPKRKAAPKRKTQPSAKSTLVPQLRRCASRRMSIAHISIHRREQTPPQVAIPTLLSPLAGKDIQPVSDLTYEEPQVPEDIFNPAWSFVPTSEIPPLELSPPKAEKSLYDLSLRPSSYDCINHPAFQSYAATIPATVESFFAGSQPEVSNFDYFDLPSYDFHLTQCTPLEELWRMDASAALQGVAPEASYGTSYTNSIPTNYTYDTSYGLAPEEIPYAENSSAPAPASAFSSPNISELEMQWMNYCD</sequence>
<keyword evidence="3" id="KW-1185">Reference proteome</keyword>
<feature type="compositionally biased region" description="Basic residues" evidence="1">
    <location>
        <begin position="146"/>
        <end position="157"/>
    </location>
</feature>
<feature type="compositionally biased region" description="Low complexity" evidence="1">
    <location>
        <begin position="45"/>
        <end position="58"/>
    </location>
</feature>
<dbReference type="InterPro" id="IPR036910">
    <property type="entry name" value="HMG_box_dom_sf"/>
</dbReference>
<name>A0A9P7GCD3_9AGAR</name>
<dbReference type="SUPFAM" id="SSF47095">
    <property type="entry name" value="HMG-box"/>
    <property type="match status" value="1"/>
</dbReference>
<feature type="region of interest" description="Disordered" evidence="1">
    <location>
        <begin position="45"/>
        <end position="83"/>
    </location>
</feature>
<gene>
    <name evidence="2" type="ORF">DXG03_002427</name>
</gene>
<reference evidence="2" key="2">
    <citation type="submission" date="2021-10" db="EMBL/GenBank/DDBJ databases">
        <title>Phylogenomics reveals ancestral predisposition of the termite-cultivated fungus Termitomyces towards a domesticated lifestyle.</title>
        <authorList>
            <person name="Auxier B."/>
            <person name="Grum-Grzhimaylo A."/>
            <person name="Cardenas M.E."/>
            <person name="Lodge J.D."/>
            <person name="Laessoe T."/>
            <person name="Pedersen O."/>
            <person name="Smith M.E."/>
            <person name="Kuyper T.W."/>
            <person name="Franco-Molano E.A."/>
            <person name="Baroni T.J."/>
            <person name="Aanen D.K."/>
        </authorList>
    </citation>
    <scope>NUCLEOTIDE SEQUENCE</scope>
    <source>
        <strain evidence="2">AP01</strain>
        <tissue evidence="2">Mycelium</tissue>
    </source>
</reference>